<dbReference type="InterPro" id="IPR046259">
    <property type="entry name" value="DUF6292"/>
</dbReference>
<proteinExistence type="predicted"/>
<dbReference type="Pfam" id="PF19809">
    <property type="entry name" value="DUF6292"/>
    <property type="match status" value="1"/>
</dbReference>
<name>A0ABW5G1P2_9PSEU</name>
<dbReference type="EMBL" id="JBHUKR010000020">
    <property type="protein sequence ID" value="MFD2420762.1"/>
    <property type="molecule type" value="Genomic_DNA"/>
</dbReference>
<reference evidence="3" key="1">
    <citation type="journal article" date="2019" name="Int. J. Syst. Evol. Microbiol.">
        <title>The Global Catalogue of Microorganisms (GCM) 10K type strain sequencing project: providing services to taxonomists for standard genome sequencing and annotation.</title>
        <authorList>
            <consortium name="The Broad Institute Genomics Platform"/>
            <consortium name="The Broad Institute Genome Sequencing Center for Infectious Disease"/>
            <person name="Wu L."/>
            <person name="Ma J."/>
        </authorList>
    </citation>
    <scope>NUCLEOTIDE SEQUENCE [LARGE SCALE GENOMIC DNA]</scope>
    <source>
        <strain evidence="3">CGMCC 4.7645</strain>
    </source>
</reference>
<accession>A0ABW5G1P2</accession>
<dbReference type="Proteomes" id="UP001597417">
    <property type="component" value="Unassembled WGS sequence"/>
</dbReference>
<evidence type="ECO:0000313" key="2">
    <source>
        <dbReference type="EMBL" id="MFD2420762.1"/>
    </source>
</evidence>
<gene>
    <name evidence="2" type="ORF">ACFSXZ_30980</name>
</gene>
<organism evidence="2 3">
    <name type="scientific">Amycolatopsis pigmentata</name>
    <dbReference type="NCBI Taxonomy" id="450801"/>
    <lineage>
        <taxon>Bacteria</taxon>
        <taxon>Bacillati</taxon>
        <taxon>Actinomycetota</taxon>
        <taxon>Actinomycetes</taxon>
        <taxon>Pseudonocardiales</taxon>
        <taxon>Pseudonocardiaceae</taxon>
        <taxon>Amycolatopsis</taxon>
    </lineage>
</organism>
<evidence type="ECO:0000313" key="3">
    <source>
        <dbReference type="Proteomes" id="UP001597417"/>
    </source>
</evidence>
<evidence type="ECO:0000259" key="1">
    <source>
        <dbReference type="Pfam" id="PF19809"/>
    </source>
</evidence>
<protein>
    <submittedName>
        <fullName evidence="2">DUF6292 family protein</fullName>
    </submittedName>
</protein>
<dbReference type="RefSeq" id="WP_378268981.1">
    <property type="nucleotide sequence ID" value="NZ_JBHUKR010000020.1"/>
</dbReference>
<feature type="domain" description="DUF6292" evidence="1">
    <location>
        <begin position="17"/>
        <end position="103"/>
    </location>
</feature>
<sequence>MTKPERRTIAERALAGYAGAVADELDLPRDAVLAEVSDTAAVYLPLARRCVRYPGRDLMLVWSGRRGWSVALESTPRRPLEVIAYFGDEERFPQPHAVASFVEAALDHDGVTRAPEFPVADLEETVERRLGRFAGQDLPESGFPASRDSIAL</sequence>
<comment type="caution">
    <text evidence="2">The sequence shown here is derived from an EMBL/GenBank/DDBJ whole genome shotgun (WGS) entry which is preliminary data.</text>
</comment>
<keyword evidence="3" id="KW-1185">Reference proteome</keyword>